<dbReference type="EMBL" id="JAAVJC010000010">
    <property type="protein sequence ID" value="NJQ13894.1"/>
    <property type="molecule type" value="Genomic_DNA"/>
</dbReference>
<dbReference type="Gene3D" id="3.40.50.450">
    <property type="match status" value="1"/>
</dbReference>
<keyword evidence="5" id="KW-1185">Reference proteome</keyword>
<comment type="similarity">
    <text evidence="1">Belongs to the DprA/Smf family.</text>
</comment>
<dbReference type="PANTHER" id="PTHR43022">
    <property type="entry name" value="PROTEIN SMF"/>
    <property type="match status" value="1"/>
</dbReference>
<evidence type="ECO:0000256" key="2">
    <source>
        <dbReference type="SAM" id="MobiDB-lite"/>
    </source>
</evidence>
<dbReference type="Pfam" id="PF02481">
    <property type="entry name" value="DNA_processg_A"/>
    <property type="match status" value="1"/>
</dbReference>
<gene>
    <name evidence="4" type="primary">dprA</name>
    <name evidence="4" type="ORF">HCN52_02780</name>
</gene>
<evidence type="ECO:0000259" key="3">
    <source>
        <dbReference type="Pfam" id="PF02481"/>
    </source>
</evidence>
<feature type="compositionally biased region" description="Basic and acidic residues" evidence="2">
    <location>
        <begin position="1"/>
        <end position="20"/>
    </location>
</feature>
<feature type="domain" description="Smf/DprA SLOG" evidence="3">
    <location>
        <begin position="113"/>
        <end position="323"/>
    </location>
</feature>
<accession>A0ABX1CC58</accession>
<evidence type="ECO:0000256" key="1">
    <source>
        <dbReference type="ARBA" id="ARBA00006525"/>
    </source>
</evidence>
<feature type="region of interest" description="Disordered" evidence="2">
    <location>
        <begin position="1"/>
        <end position="34"/>
    </location>
</feature>
<name>A0ABX1CC58_9ACTN</name>
<proteinExistence type="inferred from homology"/>
<reference evidence="4 5" key="1">
    <citation type="submission" date="2020-03" db="EMBL/GenBank/DDBJ databases">
        <title>Draft genome of Streptomyces sp. ventii, isolated from the Axial Seamount in the Pacific Ocean, and resequencing of the two type strains Streptomyces lonarensis strain NCL 716 and Streptomyces bohaiensis strain 11A07.</title>
        <authorList>
            <person name="Loughran R.M."/>
            <person name="Pfannmuller K.M."/>
            <person name="Wasson B.J."/>
            <person name="Deadmond M.C."/>
            <person name="Paddock B.E."/>
            <person name="Koyack M.J."/>
            <person name="Gallegos D.A."/>
            <person name="Mitchell E.A."/>
            <person name="Ushijima B."/>
            <person name="Saw J.H."/>
            <person name="Mcphail K.L."/>
            <person name="Videau P."/>
        </authorList>
    </citation>
    <scope>NUCLEOTIDE SEQUENCE [LARGE SCALE GENOMIC DNA]</scope>
    <source>
        <strain evidence="4 5">11A07</strain>
    </source>
</reference>
<organism evidence="4 5">
    <name type="scientific">Streptomyces bohaiensis</name>
    <dbReference type="NCBI Taxonomy" id="1431344"/>
    <lineage>
        <taxon>Bacteria</taxon>
        <taxon>Bacillati</taxon>
        <taxon>Actinomycetota</taxon>
        <taxon>Actinomycetes</taxon>
        <taxon>Kitasatosporales</taxon>
        <taxon>Streptomycetaceae</taxon>
        <taxon>Streptomyces</taxon>
    </lineage>
</organism>
<dbReference type="NCBIfam" id="TIGR00732">
    <property type="entry name" value="dprA"/>
    <property type="match status" value="1"/>
</dbReference>
<dbReference type="SUPFAM" id="SSF102405">
    <property type="entry name" value="MCP/YpsA-like"/>
    <property type="match status" value="1"/>
</dbReference>
<dbReference type="PANTHER" id="PTHR43022:SF1">
    <property type="entry name" value="PROTEIN SMF"/>
    <property type="match status" value="1"/>
</dbReference>
<sequence>MCAPEAHDPGSPGDRGDGRAPGRCPAAQGGDALRPTDEERLARVALSAVVEPGDPVVGGWVAQHGPVEAWRDLQDGRRDGSVSRRRWEGLRHRAGRTDPRASLAEAAACGGRFVAPGDPEWPSQLDDLGAAAPVGLWVRGTASLRLLAVRSVAVVGARACTDYGAWVATDLARSLAARGWTVASGAAYGVDGAAHQGALRGGGQTVAVLASGVDTGYPAGHAGLLERVRAQGLMVSELPPGGHPTRHRFLQRNRLLAALTRGTVVVEAAPRSGALATARRAAALGRHVMGVPGSVLSAQSDGVHQLLRGGAHLVSRAEEVIELVGAMGELADVAGTTDPRDLLTEPAGRVLGAVPPGGAAAVEQIAADAGCGVAGAQAVLLELCALGYVERSGESWSLRR</sequence>
<evidence type="ECO:0000313" key="5">
    <source>
        <dbReference type="Proteomes" id="UP000727056"/>
    </source>
</evidence>
<protein>
    <submittedName>
        <fullName evidence="4">DNA-protecting protein DprA</fullName>
    </submittedName>
</protein>
<evidence type="ECO:0000313" key="4">
    <source>
        <dbReference type="EMBL" id="NJQ13894.1"/>
    </source>
</evidence>
<dbReference type="Proteomes" id="UP000727056">
    <property type="component" value="Unassembled WGS sequence"/>
</dbReference>
<comment type="caution">
    <text evidence="4">The sequence shown here is derived from an EMBL/GenBank/DDBJ whole genome shotgun (WGS) entry which is preliminary data.</text>
</comment>
<dbReference type="InterPro" id="IPR003488">
    <property type="entry name" value="DprA"/>
</dbReference>
<dbReference type="InterPro" id="IPR057666">
    <property type="entry name" value="DrpA_SLOG"/>
</dbReference>